<proteinExistence type="predicted"/>
<evidence type="ECO:0000256" key="2">
    <source>
        <dbReference type="SAM" id="MobiDB-lite"/>
    </source>
</evidence>
<evidence type="ECO:0000313" key="4">
    <source>
        <dbReference type="Proteomes" id="UP000785679"/>
    </source>
</evidence>
<dbReference type="AlphaFoldDB" id="A0A8J8P4K0"/>
<dbReference type="Proteomes" id="UP000785679">
    <property type="component" value="Unassembled WGS sequence"/>
</dbReference>
<feature type="coiled-coil region" evidence="1">
    <location>
        <begin position="170"/>
        <end position="197"/>
    </location>
</feature>
<evidence type="ECO:0000313" key="3">
    <source>
        <dbReference type="EMBL" id="TNV85481.1"/>
    </source>
</evidence>
<comment type="caution">
    <text evidence="3">The sequence shown here is derived from an EMBL/GenBank/DDBJ whole genome shotgun (WGS) entry which is preliminary data.</text>
</comment>
<feature type="compositionally biased region" description="Polar residues" evidence="2">
    <location>
        <begin position="13"/>
        <end position="30"/>
    </location>
</feature>
<protein>
    <recommendedName>
        <fullName evidence="5">C1q domain-containing protein</fullName>
    </recommendedName>
</protein>
<feature type="coiled-coil region" evidence="1">
    <location>
        <begin position="393"/>
        <end position="438"/>
    </location>
</feature>
<evidence type="ECO:0000256" key="1">
    <source>
        <dbReference type="SAM" id="Coils"/>
    </source>
</evidence>
<keyword evidence="1" id="KW-0175">Coiled coil</keyword>
<organism evidence="3 4">
    <name type="scientific">Halteria grandinella</name>
    <dbReference type="NCBI Taxonomy" id="5974"/>
    <lineage>
        <taxon>Eukaryota</taxon>
        <taxon>Sar</taxon>
        <taxon>Alveolata</taxon>
        <taxon>Ciliophora</taxon>
        <taxon>Intramacronucleata</taxon>
        <taxon>Spirotrichea</taxon>
        <taxon>Stichotrichia</taxon>
        <taxon>Sporadotrichida</taxon>
        <taxon>Halteriidae</taxon>
        <taxon>Halteria</taxon>
    </lineage>
</organism>
<dbReference type="OrthoDB" id="65833at2759"/>
<reference evidence="3" key="1">
    <citation type="submission" date="2019-06" db="EMBL/GenBank/DDBJ databases">
        <authorList>
            <person name="Zheng W."/>
        </authorList>
    </citation>
    <scope>NUCLEOTIDE SEQUENCE</scope>
    <source>
        <strain evidence="3">QDHG01</strain>
    </source>
</reference>
<sequence>MDMMKSELGGAGNSTLGNNHQLSKLTDNNGTMGGLMGDFDPHHPSIIEELLQQEHEWMNIQEVVKLTFKAVNQVLYQHNAIISEMQAVLPAKANKSDVHQLMNGKANLIDVKKTMAEVAANIEQRVTYDDARRMLEEKVARSDLHFLLQNKPTFDDIKNIMDSMNGGSQQEQMEDELAKLRQRIDDVSKEVTRKLQSNSAGPLGSTKDLQQFSQSIDQRLAEMEEKIGEKANKQTVAQALHRKANKPEIEAVLAKKAEISDLQRIISAVDNKIDIASFEALVRAVEMKADRHEVPQLPSSFRNMDNHQDRQIQFENERRLIELEKQTQLLNRDLAMQTEQIKSLVNLNLSSKADTRELDNLSHILLGKADIGKVQDLVGQLRNEVVAQIGQVKKESAAKNKKKEDELKKQTSEFEKLFEELKSNKDKIQKLAVQFDKELADRDKQVATMRNQFIGEIQKSGTNLLQELEKVKTMSYDFEVKKADKRDIIEVRQLISQGLEHKADMQEIQNALNRYNSEQTQKAFDLRQELFKKITEMQSIVQAGVGNKVGIEEFQEALSQKADLSTFRAMVEQKASYPDFETLQRLMDKVAREVQSCASAKEFDQHVHFARAAMEDLQKEVVLRATIKDVCTLLDQKANIEDVNSTLAMVQREVEKRAIEEDLRKSLNEQALVNEALCAQNTVGRWIWKSGELKTPNQLVPWEVQALNTCPDNFLWEKSKTSIIAVAPGLYELSFGFYSKKQPIVQIHLNGEALMSVNKSQFTSEKENSNKITTQGKHSAGNVTGLTLLDYIALPARARLSITFQGETHGEGFFSLRKL</sequence>
<dbReference type="PANTHER" id="PTHR40131:SF1">
    <property type="entry name" value="C1Q DOMAIN-CONTAINING PROTEIN"/>
    <property type="match status" value="1"/>
</dbReference>
<keyword evidence="4" id="KW-1185">Reference proteome</keyword>
<name>A0A8J8P4K0_HALGN</name>
<gene>
    <name evidence="3" type="ORF">FGO68_gene4720</name>
</gene>
<dbReference type="PANTHER" id="PTHR40131">
    <property type="entry name" value="C1Q DOMAIN-CONTAINING PROTEIN"/>
    <property type="match status" value="1"/>
</dbReference>
<accession>A0A8J8P4K0</accession>
<feature type="region of interest" description="Disordered" evidence="2">
    <location>
        <begin position="1"/>
        <end position="37"/>
    </location>
</feature>
<evidence type="ECO:0008006" key="5">
    <source>
        <dbReference type="Google" id="ProtNLM"/>
    </source>
</evidence>
<dbReference type="EMBL" id="RRYP01001800">
    <property type="protein sequence ID" value="TNV85481.1"/>
    <property type="molecule type" value="Genomic_DNA"/>
</dbReference>